<keyword evidence="3" id="KW-1185">Reference proteome</keyword>
<evidence type="ECO:0000313" key="3">
    <source>
        <dbReference type="Proteomes" id="UP000299102"/>
    </source>
</evidence>
<dbReference type="SUPFAM" id="SSF53098">
    <property type="entry name" value="Ribonuclease H-like"/>
    <property type="match status" value="1"/>
</dbReference>
<dbReference type="Gene3D" id="3.30.420.10">
    <property type="entry name" value="Ribonuclease H-like superfamily/Ribonuclease H"/>
    <property type="match status" value="1"/>
</dbReference>
<feature type="compositionally biased region" description="Polar residues" evidence="1">
    <location>
        <begin position="281"/>
        <end position="291"/>
    </location>
</feature>
<dbReference type="EMBL" id="BGZK01000066">
    <property type="protein sequence ID" value="GBP14733.1"/>
    <property type="molecule type" value="Genomic_DNA"/>
</dbReference>
<dbReference type="InterPro" id="IPR036397">
    <property type="entry name" value="RNaseH_sf"/>
</dbReference>
<evidence type="ECO:0000256" key="1">
    <source>
        <dbReference type="SAM" id="MobiDB-lite"/>
    </source>
</evidence>
<evidence type="ECO:0000313" key="2">
    <source>
        <dbReference type="EMBL" id="GBP14733.1"/>
    </source>
</evidence>
<evidence type="ECO:0008006" key="4">
    <source>
        <dbReference type="Google" id="ProtNLM"/>
    </source>
</evidence>
<dbReference type="InterPro" id="IPR012337">
    <property type="entry name" value="RNaseH-like_sf"/>
</dbReference>
<dbReference type="GO" id="GO:0003676">
    <property type="term" value="F:nucleic acid binding"/>
    <property type="evidence" value="ECO:0007669"/>
    <property type="project" value="InterPro"/>
</dbReference>
<proteinExistence type="predicted"/>
<protein>
    <recommendedName>
        <fullName evidence="4">115 kDa protein in type-1 retrotransposable element R1DM</fullName>
    </recommendedName>
</protein>
<feature type="region of interest" description="Disordered" evidence="1">
    <location>
        <begin position="264"/>
        <end position="296"/>
    </location>
</feature>
<sequence length="360" mass="41520">MDSRTLDHFAVVGPHIYSDGSRIEGKLGATLTEWRDREGTWYSTLRLDSFCTVFQAEMVALERAIQRVKNGKDTLVNVFSESRSALEVLTGPLAREARRDISDIVAHAALTKKTAADYDKFPLSYAKKVIRAASMEEWQERYAEESTGEITKCFFPRVKQAYRVLRKIEMTSQIVQTLTEYGGFAQYPHRFKLKDSTYYACDPAKIQDVLHVLEECPMFLRERIALEMEICVIVGRREFPTIIDDDKKKRKVFRIFAKARNINHTQRSKSREVSRRRPPLSTGTRQNSARSNFLGERPCLPGPVIIAKYRRLRSRGDGAPASAQRVNDGRPYLNHSISFPFHGLRGKLLWLIRLREFLHF</sequence>
<dbReference type="Proteomes" id="UP000299102">
    <property type="component" value="Unassembled WGS sequence"/>
</dbReference>
<comment type="caution">
    <text evidence="2">The sequence shown here is derived from an EMBL/GenBank/DDBJ whole genome shotgun (WGS) entry which is preliminary data.</text>
</comment>
<organism evidence="2 3">
    <name type="scientific">Eumeta variegata</name>
    <name type="common">Bagworm moth</name>
    <name type="synonym">Eumeta japonica</name>
    <dbReference type="NCBI Taxonomy" id="151549"/>
    <lineage>
        <taxon>Eukaryota</taxon>
        <taxon>Metazoa</taxon>
        <taxon>Ecdysozoa</taxon>
        <taxon>Arthropoda</taxon>
        <taxon>Hexapoda</taxon>
        <taxon>Insecta</taxon>
        <taxon>Pterygota</taxon>
        <taxon>Neoptera</taxon>
        <taxon>Endopterygota</taxon>
        <taxon>Lepidoptera</taxon>
        <taxon>Glossata</taxon>
        <taxon>Ditrysia</taxon>
        <taxon>Tineoidea</taxon>
        <taxon>Psychidae</taxon>
        <taxon>Oiketicinae</taxon>
        <taxon>Eumeta</taxon>
    </lineage>
</organism>
<dbReference type="OrthoDB" id="6624020at2759"/>
<name>A0A4C1TJS1_EUMVA</name>
<dbReference type="AlphaFoldDB" id="A0A4C1TJS1"/>
<reference evidence="2 3" key="1">
    <citation type="journal article" date="2019" name="Commun. Biol.">
        <title>The bagworm genome reveals a unique fibroin gene that provides high tensile strength.</title>
        <authorList>
            <person name="Kono N."/>
            <person name="Nakamura H."/>
            <person name="Ohtoshi R."/>
            <person name="Tomita M."/>
            <person name="Numata K."/>
            <person name="Arakawa K."/>
        </authorList>
    </citation>
    <scope>NUCLEOTIDE SEQUENCE [LARGE SCALE GENOMIC DNA]</scope>
</reference>
<gene>
    <name evidence="2" type="ORF">EVAR_9635_1</name>
</gene>
<accession>A0A4C1TJS1</accession>